<feature type="coiled-coil region" evidence="1">
    <location>
        <begin position="236"/>
        <end position="263"/>
    </location>
</feature>
<name>W7XHP5_TETTS</name>
<feature type="coiled-coil region" evidence="1">
    <location>
        <begin position="38"/>
        <end position="97"/>
    </location>
</feature>
<organism evidence="2 3">
    <name type="scientific">Tetrahymena thermophila (strain SB210)</name>
    <dbReference type="NCBI Taxonomy" id="312017"/>
    <lineage>
        <taxon>Eukaryota</taxon>
        <taxon>Sar</taxon>
        <taxon>Alveolata</taxon>
        <taxon>Ciliophora</taxon>
        <taxon>Intramacronucleata</taxon>
        <taxon>Oligohymenophorea</taxon>
        <taxon>Hymenostomatida</taxon>
        <taxon>Tetrahymenina</taxon>
        <taxon>Tetrahymenidae</taxon>
        <taxon>Tetrahymena</taxon>
    </lineage>
</organism>
<dbReference type="Proteomes" id="UP000009168">
    <property type="component" value="Unassembled WGS sequence"/>
</dbReference>
<proteinExistence type="predicted"/>
<dbReference type="AlphaFoldDB" id="W7XHP5"/>
<keyword evidence="3" id="KW-1185">Reference proteome</keyword>
<dbReference type="InParanoid" id="W7XHP5"/>
<protein>
    <submittedName>
        <fullName evidence="2">Uncharacterized protein</fullName>
    </submittedName>
</protein>
<accession>W7XHP5</accession>
<dbReference type="KEGG" id="tet:TTHERM_000729097"/>
<evidence type="ECO:0000313" key="2">
    <source>
        <dbReference type="EMBL" id="EWS72674.1"/>
    </source>
</evidence>
<evidence type="ECO:0000313" key="3">
    <source>
        <dbReference type="Proteomes" id="UP000009168"/>
    </source>
</evidence>
<sequence length="277" mass="33562">MSTFEQNLNTLLKLKQEVLGIKINYSSEIHNYHNLHMMEAQSNQLKNAYDEIDYLKQNTFDSQSKFNDLTKELKTYNEQLKKENLFLAQENNHLKNQVSSYMNGLSILNQLIKFEYYQSFSFQFKKQKISNLYQQGRKQKLTKYHQIYQIKYFLGFVVCNLKYCEKIIFFSFITLKESLSLIIQIQTSLIYQKKNIIQPKLIQNFLMQPIKIFTLKFPNFYCQNIIFFKKNSEQKDVEIHNRIKEKEQEINKYKRELENLKLMHSQELYILKKNQKK</sequence>
<evidence type="ECO:0000256" key="1">
    <source>
        <dbReference type="SAM" id="Coils"/>
    </source>
</evidence>
<reference evidence="3" key="1">
    <citation type="journal article" date="2006" name="PLoS Biol.">
        <title>Macronuclear genome sequence of the ciliate Tetrahymena thermophila, a model eukaryote.</title>
        <authorList>
            <person name="Eisen J.A."/>
            <person name="Coyne R.S."/>
            <person name="Wu M."/>
            <person name="Wu D."/>
            <person name="Thiagarajan M."/>
            <person name="Wortman J.R."/>
            <person name="Badger J.H."/>
            <person name="Ren Q."/>
            <person name="Amedeo P."/>
            <person name="Jones K.M."/>
            <person name="Tallon L.J."/>
            <person name="Delcher A.L."/>
            <person name="Salzberg S.L."/>
            <person name="Silva J.C."/>
            <person name="Haas B.J."/>
            <person name="Majoros W.H."/>
            <person name="Farzad M."/>
            <person name="Carlton J.M."/>
            <person name="Smith R.K. Jr."/>
            <person name="Garg J."/>
            <person name="Pearlman R.E."/>
            <person name="Karrer K.M."/>
            <person name="Sun L."/>
            <person name="Manning G."/>
            <person name="Elde N.C."/>
            <person name="Turkewitz A.P."/>
            <person name="Asai D.J."/>
            <person name="Wilkes D.E."/>
            <person name="Wang Y."/>
            <person name="Cai H."/>
            <person name="Collins K."/>
            <person name="Stewart B.A."/>
            <person name="Lee S.R."/>
            <person name="Wilamowska K."/>
            <person name="Weinberg Z."/>
            <person name="Ruzzo W.L."/>
            <person name="Wloga D."/>
            <person name="Gaertig J."/>
            <person name="Frankel J."/>
            <person name="Tsao C.-C."/>
            <person name="Gorovsky M.A."/>
            <person name="Keeling P.J."/>
            <person name="Waller R.F."/>
            <person name="Patron N.J."/>
            <person name="Cherry J.M."/>
            <person name="Stover N.A."/>
            <person name="Krieger C.J."/>
            <person name="del Toro C."/>
            <person name="Ryder H.F."/>
            <person name="Williamson S.C."/>
            <person name="Barbeau R.A."/>
            <person name="Hamilton E.P."/>
            <person name="Orias E."/>
        </authorList>
    </citation>
    <scope>NUCLEOTIDE SEQUENCE [LARGE SCALE GENOMIC DNA]</scope>
    <source>
        <strain evidence="3">SB210</strain>
    </source>
</reference>
<keyword evidence="1" id="KW-0175">Coiled coil</keyword>
<dbReference type="GeneID" id="24440434"/>
<dbReference type="EMBL" id="GG662537">
    <property type="protein sequence ID" value="EWS72674.1"/>
    <property type="molecule type" value="Genomic_DNA"/>
</dbReference>
<gene>
    <name evidence="2" type="ORF">TTHERM_000729097</name>
</gene>
<dbReference type="RefSeq" id="XP_012654799.1">
    <property type="nucleotide sequence ID" value="XM_012799345.1"/>
</dbReference>